<feature type="chain" id="PRO_5038858145" description="HNH endonuclease" evidence="2">
    <location>
        <begin position="28"/>
        <end position="224"/>
    </location>
</feature>
<sequence>MPSSQSGTGRWALATLAAALTVAGCHASDAATPAPTTSTAASGDLPVGDSAAAMPGPGTCKLGSRDGQPMPDPNCTPGAVNPAVRQDTIKDTICQTGWTKTVRPSTSKTSTMKAASARSYNLTPGAKSEYDHLVSLELGGAPDDPRNLWVEPGTIPNPKDAVENKLHAAVCSGLIQLAPAQKAIASNWVTAFDTVGLRVAGGKVCLRDKPTSCVNGHRGDEDGN</sequence>
<evidence type="ECO:0000313" key="3">
    <source>
        <dbReference type="EMBL" id="OXM61345.1"/>
    </source>
</evidence>
<feature type="region of interest" description="Disordered" evidence="1">
    <location>
        <begin position="28"/>
        <end position="82"/>
    </location>
</feature>
<keyword evidence="2" id="KW-0732">Signal</keyword>
<dbReference type="AlphaFoldDB" id="A0A229SQJ3"/>
<reference evidence="4" key="1">
    <citation type="submission" date="2017-07" db="EMBL/GenBank/DDBJ databases">
        <title>Comparative genome mining reveals phylogenetic distribution patterns of secondary metabolites in Amycolatopsis.</title>
        <authorList>
            <person name="Adamek M."/>
            <person name="Alanjary M."/>
            <person name="Sales-Ortells H."/>
            <person name="Goodfellow M."/>
            <person name="Bull A.T."/>
            <person name="Kalinowski J."/>
            <person name="Ziemert N."/>
        </authorList>
    </citation>
    <scope>NUCLEOTIDE SEQUENCE [LARGE SCALE GENOMIC DNA]</scope>
    <source>
        <strain evidence="4">H5</strain>
    </source>
</reference>
<dbReference type="Proteomes" id="UP000215199">
    <property type="component" value="Unassembled WGS sequence"/>
</dbReference>
<accession>A0A229SQJ3</accession>
<evidence type="ECO:0000256" key="1">
    <source>
        <dbReference type="SAM" id="MobiDB-lite"/>
    </source>
</evidence>
<organism evidence="3 4">
    <name type="scientific">Amycolatopsis vastitatis</name>
    <dbReference type="NCBI Taxonomy" id="1905142"/>
    <lineage>
        <taxon>Bacteria</taxon>
        <taxon>Bacillati</taxon>
        <taxon>Actinomycetota</taxon>
        <taxon>Actinomycetes</taxon>
        <taxon>Pseudonocardiales</taxon>
        <taxon>Pseudonocardiaceae</taxon>
        <taxon>Amycolatopsis</taxon>
    </lineage>
</organism>
<dbReference type="RefSeq" id="WP_093952501.1">
    <property type="nucleotide sequence ID" value="NZ_NMUL01000047.1"/>
</dbReference>
<keyword evidence="4" id="KW-1185">Reference proteome</keyword>
<evidence type="ECO:0008006" key="5">
    <source>
        <dbReference type="Google" id="ProtNLM"/>
    </source>
</evidence>
<dbReference type="EMBL" id="NMUL01000047">
    <property type="protein sequence ID" value="OXM61345.1"/>
    <property type="molecule type" value="Genomic_DNA"/>
</dbReference>
<dbReference type="OrthoDB" id="163358at2"/>
<comment type="caution">
    <text evidence="3">The sequence shown here is derived from an EMBL/GenBank/DDBJ whole genome shotgun (WGS) entry which is preliminary data.</text>
</comment>
<protein>
    <recommendedName>
        <fullName evidence="5">HNH endonuclease</fullName>
    </recommendedName>
</protein>
<feature type="compositionally biased region" description="Low complexity" evidence="1">
    <location>
        <begin position="28"/>
        <end position="42"/>
    </location>
</feature>
<evidence type="ECO:0000256" key="2">
    <source>
        <dbReference type="SAM" id="SignalP"/>
    </source>
</evidence>
<proteinExistence type="predicted"/>
<name>A0A229SQJ3_9PSEU</name>
<gene>
    <name evidence="3" type="ORF">CF165_38340</name>
</gene>
<feature type="signal peptide" evidence="2">
    <location>
        <begin position="1"/>
        <end position="27"/>
    </location>
</feature>
<evidence type="ECO:0000313" key="4">
    <source>
        <dbReference type="Proteomes" id="UP000215199"/>
    </source>
</evidence>